<evidence type="ECO:0000313" key="2">
    <source>
        <dbReference type="EMBL" id="WVZ20351.1"/>
    </source>
</evidence>
<gene>
    <name evidence="2" type="ORF">V8G54_007673</name>
</gene>
<dbReference type="Proteomes" id="UP001374535">
    <property type="component" value="Chromosome 2"/>
</dbReference>
<sequence>MRKEELSHRPLCQNRNPPPGSSLPLRMPHLLPMRIPLLLPLEAGSPPRLSPLLSTPLLATEHSFSDQNFRRARAAEEASSRWPATCYVCKLNAPIYTDLSTNLA</sequence>
<accession>A0AAQ3P1L8</accession>
<proteinExistence type="predicted"/>
<feature type="region of interest" description="Disordered" evidence="1">
    <location>
        <begin position="1"/>
        <end position="25"/>
    </location>
</feature>
<evidence type="ECO:0000256" key="1">
    <source>
        <dbReference type="SAM" id="MobiDB-lite"/>
    </source>
</evidence>
<keyword evidence="3" id="KW-1185">Reference proteome</keyword>
<organism evidence="2 3">
    <name type="scientific">Vigna mungo</name>
    <name type="common">Black gram</name>
    <name type="synonym">Phaseolus mungo</name>
    <dbReference type="NCBI Taxonomy" id="3915"/>
    <lineage>
        <taxon>Eukaryota</taxon>
        <taxon>Viridiplantae</taxon>
        <taxon>Streptophyta</taxon>
        <taxon>Embryophyta</taxon>
        <taxon>Tracheophyta</taxon>
        <taxon>Spermatophyta</taxon>
        <taxon>Magnoliopsida</taxon>
        <taxon>eudicotyledons</taxon>
        <taxon>Gunneridae</taxon>
        <taxon>Pentapetalae</taxon>
        <taxon>rosids</taxon>
        <taxon>fabids</taxon>
        <taxon>Fabales</taxon>
        <taxon>Fabaceae</taxon>
        <taxon>Papilionoideae</taxon>
        <taxon>50 kb inversion clade</taxon>
        <taxon>NPAAA clade</taxon>
        <taxon>indigoferoid/millettioid clade</taxon>
        <taxon>Phaseoleae</taxon>
        <taxon>Vigna</taxon>
    </lineage>
</organism>
<evidence type="ECO:0000313" key="3">
    <source>
        <dbReference type="Proteomes" id="UP001374535"/>
    </source>
</evidence>
<name>A0AAQ3P1L8_VIGMU</name>
<dbReference type="AlphaFoldDB" id="A0AAQ3P1L8"/>
<dbReference type="EMBL" id="CP144699">
    <property type="protein sequence ID" value="WVZ20351.1"/>
    <property type="molecule type" value="Genomic_DNA"/>
</dbReference>
<protein>
    <submittedName>
        <fullName evidence="2">Uncharacterized protein</fullName>
    </submittedName>
</protein>
<reference evidence="2 3" key="1">
    <citation type="journal article" date="2023" name="Life. Sci Alliance">
        <title>Evolutionary insights into 3D genome organization and epigenetic landscape of Vigna mungo.</title>
        <authorList>
            <person name="Junaid A."/>
            <person name="Singh B."/>
            <person name="Bhatia S."/>
        </authorList>
    </citation>
    <scope>NUCLEOTIDE SEQUENCE [LARGE SCALE GENOMIC DNA]</scope>
    <source>
        <strain evidence="2">Urdbean</strain>
    </source>
</reference>